<sequence length="418" mass="45130">MGLAERRKTLGYSQEKLAELLGVDRTTVGRWESGKIAPQPPQRPGLAAALEVSLQELDALLTQPRAVSRTTRCQQPSDHPSVGDPDEVIRREFLRILTVSGALTALPLDEAEALSDGVLRGAPGDFTRMNGHLWQVYQLARSKGSVYPIVRDQLTTLNEALAADTRGNSRPLLSAAADLFQLAGEVAFDASRYTDAAASYALAASVSRDAGAYDLWACALVRHAYVDMSEQRYRQAAQVLGAAERLAGRGDSNLATRHWVAAVQAEAYAGLGDLPACERALDQAEHVMDLSAGSTNGGWLRFDGTRLAEERGARYVQLGRLDLAEEALRRALEQTALASGQSYRRRGAVLTDLAAIGAKRRDPEHVVAYGWEALLLAQASSSGYVARRLQTLCDEFGPLSRDHRVAELGAEIAALSTP</sequence>
<dbReference type="Pfam" id="PF01381">
    <property type="entry name" value="HTH_3"/>
    <property type="match status" value="1"/>
</dbReference>
<gene>
    <name evidence="2" type="ORF">GCM10010324_53440</name>
</gene>
<dbReference type="SUPFAM" id="SSF47413">
    <property type="entry name" value="lambda repressor-like DNA-binding domains"/>
    <property type="match status" value="1"/>
</dbReference>
<dbReference type="Proteomes" id="UP000659223">
    <property type="component" value="Unassembled WGS sequence"/>
</dbReference>
<dbReference type="SUPFAM" id="SSF48452">
    <property type="entry name" value="TPR-like"/>
    <property type="match status" value="1"/>
</dbReference>
<dbReference type="PROSITE" id="PS50943">
    <property type="entry name" value="HTH_CROC1"/>
    <property type="match status" value="1"/>
</dbReference>
<name>A0ABQ2YZ47_9ACTN</name>
<accession>A0ABQ2YZ47</accession>
<dbReference type="RefSeq" id="WP_190024279.1">
    <property type="nucleotide sequence ID" value="NZ_BMUT01000012.1"/>
</dbReference>
<evidence type="ECO:0000259" key="1">
    <source>
        <dbReference type="PROSITE" id="PS50943"/>
    </source>
</evidence>
<proteinExistence type="predicted"/>
<feature type="domain" description="HTH cro/C1-type" evidence="1">
    <location>
        <begin position="3"/>
        <end position="57"/>
    </location>
</feature>
<dbReference type="EMBL" id="BMUT01000012">
    <property type="protein sequence ID" value="GGY00132.1"/>
    <property type="molecule type" value="Genomic_DNA"/>
</dbReference>
<evidence type="ECO:0000313" key="2">
    <source>
        <dbReference type="EMBL" id="GGY00132.1"/>
    </source>
</evidence>
<dbReference type="Gene3D" id="1.25.40.10">
    <property type="entry name" value="Tetratricopeptide repeat domain"/>
    <property type="match status" value="1"/>
</dbReference>
<keyword evidence="3" id="KW-1185">Reference proteome</keyword>
<protein>
    <recommendedName>
        <fullName evidence="1">HTH cro/C1-type domain-containing protein</fullName>
    </recommendedName>
</protein>
<reference evidence="3" key="1">
    <citation type="journal article" date="2019" name="Int. J. Syst. Evol. Microbiol.">
        <title>The Global Catalogue of Microorganisms (GCM) 10K type strain sequencing project: providing services to taxonomists for standard genome sequencing and annotation.</title>
        <authorList>
            <consortium name="The Broad Institute Genomics Platform"/>
            <consortium name="The Broad Institute Genome Sequencing Center for Infectious Disease"/>
            <person name="Wu L."/>
            <person name="Ma J."/>
        </authorList>
    </citation>
    <scope>NUCLEOTIDE SEQUENCE [LARGE SCALE GENOMIC DNA]</scope>
    <source>
        <strain evidence="3">JCM 4586</strain>
    </source>
</reference>
<dbReference type="CDD" id="cd00093">
    <property type="entry name" value="HTH_XRE"/>
    <property type="match status" value="1"/>
</dbReference>
<dbReference type="Gene3D" id="1.10.260.40">
    <property type="entry name" value="lambda repressor-like DNA-binding domains"/>
    <property type="match status" value="1"/>
</dbReference>
<evidence type="ECO:0000313" key="3">
    <source>
        <dbReference type="Proteomes" id="UP000659223"/>
    </source>
</evidence>
<comment type="caution">
    <text evidence="2">The sequence shown here is derived from an EMBL/GenBank/DDBJ whole genome shotgun (WGS) entry which is preliminary data.</text>
</comment>
<organism evidence="2 3">
    <name type="scientific">Streptomyces hiroshimensis</name>
    <dbReference type="NCBI Taxonomy" id="66424"/>
    <lineage>
        <taxon>Bacteria</taxon>
        <taxon>Bacillati</taxon>
        <taxon>Actinomycetota</taxon>
        <taxon>Actinomycetes</taxon>
        <taxon>Kitasatosporales</taxon>
        <taxon>Streptomycetaceae</taxon>
        <taxon>Streptomyces</taxon>
    </lineage>
</organism>
<dbReference type="InterPro" id="IPR001387">
    <property type="entry name" value="Cro/C1-type_HTH"/>
</dbReference>
<dbReference type="InterPro" id="IPR011990">
    <property type="entry name" value="TPR-like_helical_dom_sf"/>
</dbReference>
<dbReference type="InterPro" id="IPR010982">
    <property type="entry name" value="Lambda_DNA-bd_dom_sf"/>
</dbReference>
<dbReference type="SMART" id="SM00530">
    <property type="entry name" value="HTH_XRE"/>
    <property type="match status" value="1"/>
</dbReference>